<dbReference type="GeneID" id="87838886"/>
<name>A0AAE0H798_9PEZI</name>
<keyword evidence="3" id="KW-1185">Reference proteome</keyword>
<sequence length="411" mass="45636">MAFSFKWITGNKKIRKRVFQAASKYVKDAEPIVQTIEAGLSAYAGKGMLGDIATVTSNVRSLVSTAKEFVPSMQVMGGSLADSAKIFVQFNLIATAAGIGANVVMTYQGIKVLQLIDARLKDMATSLAAQTALIAQKDFPPYVHGMIRERVTQTSLDPACDHWFFVYHPDNDWYPGFYHLLEKEPIGPGFCGYTNQIDTAFVFMLAARRHIEKKERRAREDGRPIRPTRLHLLIPAYQPILILEALKIPEEIGDFVMEGRINSNTHFVWLNLPEDQKCYVQDIGHFAPPTPGWFGWFMSGLGLTDKAPKLGQPRVLGTRQGSAEGGEGNADLDVADADGQEGEGSRGDQKRQNSTPLQHRYRRRRGTRHGDHGEERGRHRHGESAGNNPRHGGKESHRPARDASVLQTHAG</sequence>
<dbReference type="InterPro" id="IPR046486">
    <property type="entry name" value="DUF6579"/>
</dbReference>
<dbReference type="Proteomes" id="UP001278766">
    <property type="component" value="Unassembled WGS sequence"/>
</dbReference>
<gene>
    <name evidence="2" type="ORF">B0H64DRAFT_367211</name>
</gene>
<protein>
    <submittedName>
        <fullName evidence="2">Uncharacterized protein</fullName>
    </submittedName>
</protein>
<proteinExistence type="predicted"/>
<reference evidence="2" key="1">
    <citation type="journal article" date="2023" name="Mol. Phylogenet. Evol.">
        <title>Genome-scale phylogeny and comparative genomics of the fungal order Sordariales.</title>
        <authorList>
            <person name="Hensen N."/>
            <person name="Bonometti L."/>
            <person name="Westerberg I."/>
            <person name="Brannstrom I.O."/>
            <person name="Guillou S."/>
            <person name="Cros-Aarteil S."/>
            <person name="Calhoun S."/>
            <person name="Haridas S."/>
            <person name="Kuo A."/>
            <person name="Mondo S."/>
            <person name="Pangilinan J."/>
            <person name="Riley R."/>
            <person name="LaButti K."/>
            <person name="Andreopoulos B."/>
            <person name="Lipzen A."/>
            <person name="Chen C."/>
            <person name="Yan M."/>
            <person name="Daum C."/>
            <person name="Ng V."/>
            <person name="Clum A."/>
            <person name="Steindorff A."/>
            <person name="Ohm R.A."/>
            <person name="Martin F."/>
            <person name="Silar P."/>
            <person name="Natvig D.O."/>
            <person name="Lalanne C."/>
            <person name="Gautier V."/>
            <person name="Ament-Velasquez S.L."/>
            <person name="Kruys A."/>
            <person name="Hutchinson M.I."/>
            <person name="Powell A.J."/>
            <person name="Barry K."/>
            <person name="Miller A.N."/>
            <person name="Grigoriev I.V."/>
            <person name="Debuchy R."/>
            <person name="Gladieux P."/>
            <person name="Hiltunen Thoren M."/>
            <person name="Johannesson H."/>
        </authorList>
    </citation>
    <scope>NUCLEOTIDE SEQUENCE</scope>
    <source>
        <strain evidence="2">CBS 168.71</strain>
    </source>
</reference>
<dbReference type="Pfam" id="PF20219">
    <property type="entry name" value="DUF6579"/>
    <property type="match status" value="1"/>
</dbReference>
<organism evidence="2 3">
    <name type="scientific">Chaetomium fimeti</name>
    <dbReference type="NCBI Taxonomy" id="1854472"/>
    <lineage>
        <taxon>Eukaryota</taxon>
        <taxon>Fungi</taxon>
        <taxon>Dikarya</taxon>
        <taxon>Ascomycota</taxon>
        <taxon>Pezizomycotina</taxon>
        <taxon>Sordariomycetes</taxon>
        <taxon>Sordariomycetidae</taxon>
        <taxon>Sordariales</taxon>
        <taxon>Chaetomiaceae</taxon>
        <taxon>Chaetomium</taxon>
    </lineage>
</organism>
<dbReference type="RefSeq" id="XP_062654691.1">
    <property type="nucleotide sequence ID" value="XM_062801938.1"/>
</dbReference>
<feature type="compositionally biased region" description="Basic and acidic residues" evidence="1">
    <location>
        <begin position="368"/>
        <end position="377"/>
    </location>
</feature>
<feature type="region of interest" description="Disordered" evidence="1">
    <location>
        <begin position="307"/>
        <end position="411"/>
    </location>
</feature>
<feature type="compositionally biased region" description="Basic and acidic residues" evidence="1">
    <location>
        <begin position="392"/>
        <end position="401"/>
    </location>
</feature>
<reference evidence="2" key="2">
    <citation type="submission" date="2023-06" db="EMBL/GenBank/DDBJ databases">
        <authorList>
            <consortium name="Lawrence Berkeley National Laboratory"/>
            <person name="Haridas S."/>
            <person name="Hensen N."/>
            <person name="Bonometti L."/>
            <person name="Westerberg I."/>
            <person name="Brannstrom I.O."/>
            <person name="Guillou S."/>
            <person name="Cros-Aarteil S."/>
            <person name="Calhoun S."/>
            <person name="Kuo A."/>
            <person name="Mondo S."/>
            <person name="Pangilinan J."/>
            <person name="Riley R."/>
            <person name="Labutti K."/>
            <person name="Andreopoulos B."/>
            <person name="Lipzen A."/>
            <person name="Chen C."/>
            <person name="Yanf M."/>
            <person name="Daum C."/>
            <person name="Ng V."/>
            <person name="Clum A."/>
            <person name="Steindorff A."/>
            <person name="Ohm R."/>
            <person name="Martin F."/>
            <person name="Silar P."/>
            <person name="Natvig D."/>
            <person name="Lalanne C."/>
            <person name="Gautier V."/>
            <person name="Ament-Velasquez S.L."/>
            <person name="Kruys A."/>
            <person name="Hutchinson M.I."/>
            <person name="Powell A.J."/>
            <person name="Barry K."/>
            <person name="Miller A.N."/>
            <person name="Grigoriev I.V."/>
            <person name="Debuchy R."/>
            <person name="Gladieux P."/>
            <person name="Thoren M.H."/>
            <person name="Johannesson H."/>
        </authorList>
    </citation>
    <scope>NUCLEOTIDE SEQUENCE</scope>
    <source>
        <strain evidence="2">CBS 168.71</strain>
    </source>
</reference>
<evidence type="ECO:0000313" key="3">
    <source>
        <dbReference type="Proteomes" id="UP001278766"/>
    </source>
</evidence>
<dbReference type="AlphaFoldDB" id="A0AAE0H798"/>
<evidence type="ECO:0000256" key="1">
    <source>
        <dbReference type="SAM" id="MobiDB-lite"/>
    </source>
</evidence>
<comment type="caution">
    <text evidence="2">The sequence shown here is derived from an EMBL/GenBank/DDBJ whole genome shotgun (WGS) entry which is preliminary data.</text>
</comment>
<evidence type="ECO:0000313" key="2">
    <source>
        <dbReference type="EMBL" id="KAK3291177.1"/>
    </source>
</evidence>
<accession>A0AAE0H798</accession>
<dbReference type="EMBL" id="JAUEPN010000010">
    <property type="protein sequence ID" value="KAK3291177.1"/>
    <property type="molecule type" value="Genomic_DNA"/>
</dbReference>